<dbReference type="GO" id="GO:0016020">
    <property type="term" value="C:membrane"/>
    <property type="evidence" value="ECO:0007669"/>
    <property type="project" value="UniProtKB-SubCell"/>
</dbReference>
<feature type="transmembrane region" description="Helical" evidence="5">
    <location>
        <begin position="78"/>
        <end position="98"/>
    </location>
</feature>
<accession>A0A1G9G2E4</accession>
<keyword evidence="8" id="KW-1185">Reference proteome</keyword>
<feature type="transmembrane region" description="Helical" evidence="5">
    <location>
        <begin position="104"/>
        <end position="123"/>
    </location>
</feature>
<dbReference type="AlphaFoldDB" id="A0A1G9G2E4"/>
<dbReference type="RefSeq" id="WP_090753993.1">
    <property type="nucleotide sequence ID" value="NZ_FNGE01000004.1"/>
</dbReference>
<dbReference type="STRING" id="525640.SAMN04487971_104191"/>
<comment type="subcellular location">
    <subcellularLocation>
        <location evidence="1">Membrane</location>
        <topology evidence="1">Multi-pass membrane protein</topology>
    </subcellularLocation>
</comment>
<evidence type="ECO:0000256" key="2">
    <source>
        <dbReference type="ARBA" id="ARBA00022692"/>
    </source>
</evidence>
<evidence type="ECO:0000313" key="8">
    <source>
        <dbReference type="Proteomes" id="UP000199555"/>
    </source>
</evidence>
<dbReference type="InterPro" id="IPR007267">
    <property type="entry name" value="GtrA_DPMS_TM"/>
</dbReference>
<sequence>MISAALPLRPDARAAFLRFLAVGVLNTAFGYGVYAAGVLAGLPAQAALALQFLLGALWNYRLHARLVFAVRGWGRLPAYVGAYLLIWVLNALALRTLLAAGTGALAAQALILPATVLLSWGLIGRVMGFHTAGGRP</sequence>
<evidence type="ECO:0000256" key="1">
    <source>
        <dbReference type="ARBA" id="ARBA00004141"/>
    </source>
</evidence>
<keyword evidence="4 5" id="KW-0472">Membrane</keyword>
<dbReference type="Pfam" id="PF04138">
    <property type="entry name" value="GtrA_DPMS_TM"/>
    <property type="match status" value="1"/>
</dbReference>
<feature type="transmembrane region" description="Helical" evidence="5">
    <location>
        <begin position="40"/>
        <end position="58"/>
    </location>
</feature>
<protein>
    <submittedName>
        <fullName evidence="7">GtrA-like protein</fullName>
    </submittedName>
</protein>
<dbReference type="GO" id="GO:0000271">
    <property type="term" value="P:polysaccharide biosynthetic process"/>
    <property type="evidence" value="ECO:0007669"/>
    <property type="project" value="InterPro"/>
</dbReference>
<dbReference type="OrthoDB" id="9798374at2"/>
<reference evidence="8" key="1">
    <citation type="submission" date="2016-10" db="EMBL/GenBank/DDBJ databases">
        <authorList>
            <person name="Varghese N."/>
            <person name="Submissions S."/>
        </authorList>
    </citation>
    <scope>NUCLEOTIDE SEQUENCE [LARGE SCALE GENOMIC DNA]</scope>
    <source>
        <strain evidence="8">CGMCC 1.7655</strain>
    </source>
</reference>
<evidence type="ECO:0000259" key="6">
    <source>
        <dbReference type="Pfam" id="PF04138"/>
    </source>
</evidence>
<evidence type="ECO:0000313" key="7">
    <source>
        <dbReference type="EMBL" id="SDK94838.1"/>
    </source>
</evidence>
<gene>
    <name evidence="7" type="ORF">SAMN04487971_104191</name>
</gene>
<feature type="transmembrane region" description="Helical" evidence="5">
    <location>
        <begin position="15"/>
        <end position="34"/>
    </location>
</feature>
<evidence type="ECO:0000256" key="5">
    <source>
        <dbReference type="SAM" id="Phobius"/>
    </source>
</evidence>
<feature type="domain" description="GtrA/DPMS transmembrane" evidence="6">
    <location>
        <begin position="18"/>
        <end position="117"/>
    </location>
</feature>
<dbReference type="Proteomes" id="UP000199555">
    <property type="component" value="Unassembled WGS sequence"/>
</dbReference>
<dbReference type="EMBL" id="FNGE01000004">
    <property type="protein sequence ID" value="SDK94838.1"/>
    <property type="molecule type" value="Genomic_DNA"/>
</dbReference>
<organism evidence="7 8">
    <name type="scientific">Paracoccus chinensis</name>
    <dbReference type="NCBI Taxonomy" id="525640"/>
    <lineage>
        <taxon>Bacteria</taxon>
        <taxon>Pseudomonadati</taxon>
        <taxon>Pseudomonadota</taxon>
        <taxon>Alphaproteobacteria</taxon>
        <taxon>Rhodobacterales</taxon>
        <taxon>Paracoccaceae</taxon>
        <taxon>Paracoccus</taxon>
    </lineage>
</organism>
<proteinExistence type="predicted"/>
<evidence type="ECO:0000256" key="3">
    <source>
        <dbReference type="ARBA" id="ARBA00022989"/>
    </source>
</evidence>
<keyword evidence="2 5" id="KW-0812">Transmembrane</keyword>
<keyword evidence="3 5" id="KW-1133">Transmembrane helix</keyword>
<name>A0A1G9G2E4_9RHOB</name>
<evidence type="ECO:0000256" key="4">
    <source>
        <dbReference type="ARBA" id="ARBA00023136"/>
    </source>
</evidence>